<dbReference type="InterPro" id="IPR004143">
    <property type="entry name" value="BPL_LPL_catalytic"/>
</dbReference>
<dbReference type="Gene3D" id="3.30.930.10">
    <property type="entry name" value="Bira Bifunctional Protein, Domain 2"/>
    <property type="match status" value="1"/>
</dbReference>
<dbReference type="PANTHER" id="PTHR43679">
    <property type="entry name" value="OCTANOYLTRANSFERASE LIPM-RELATED"/>
    <property type="match status" value="1"/>
</dbReference>
<dbReference type="EMBL" id="FUWR01000002">
    <property type="protein sequence ID" value="SJZ49848.1"/>
    <property type="molecule type" value="Genomic_DNA"/>
</dbReference>
<dbReference type="CDD" id="cd16443">
    <property type="entry name" value="LplA"/>
    <property type="match status" value="1"/>
</dbReference>
<dbReference type="PANTHER" id="PTHR43679:SF2">
    <property type="entry name" value="OCTANOYL-[GCVH]:PROTEIN N-OCTANOYLTRANSFERASE"/>
    <property type="match status" value="1"/>
</dbReference>
<dbReference type="InterPro" id="IPR050664">
    <property type="entry name" value="Octanoyltrans_LipM/LipL"/>
</dbReference>
<dbReference type="RefSeq" id="WP_078789061.1">
    <property type="nucleotide sequence ID" value="NZ_FUWR01000002.1"/>
</dbReference>
<proteinExistence type="predicted"/>
<dbReference type="SUPFAM" id="SSF55681">
    <property type="entry name" value="Class II aaRS and biotin synthetases"/>
    <property type="match status" value="1"/>
</dbReference>
<dbReference type="InterPro" id="IPR045864">
    <property type="entry name" value="aa-tRNA-synth_II/BPL/LPL"/>
</dbReference>
<protein>
    <submittedName>
        <fullName evidence="2">Lipoate-protein ligase A</fullName>
    </submittedName>
</protein>
<sequence>MHRQAEPGVIWRVIDTGPCCGRENMAIDEALFRCFDPAVSQPVLRLYGWQPPALSLGRFQKAGDDLGLTRCRADNLTIVRRITGGGAIWHADELTYSLVCSPAQIPPAASVKESFRVLTSFLLSFYRTLGLQADYAVDLAPAGSRLGQRTPLCFAGKESYDIMLHGRKIGGNAQRRSREIIFQHGSIPLQNRVEQGLQYLKIRPQGLEQATTCLADEGIAVGYDQLKQALQQQFAGQLGATLQSGGLTEQERDLSEKLMQEKYRTDHWNLEGEEP</sequence>
<gene>
    <name evidence="2" type="ORF">SAMN02745119_00773</name>
</gene>
<dbReference type="STRING" id="115783.SAMN02745119_00773"/>
<keyword evidence="3" id="KW-1185">Reference proteome</keyword>
<dbReference type="Pfam" id="PF21948">
    <property type="entry name" value="LplA-B_cat"/>
    <property type="match status" value="1"/>
</dbReference>
<name>A0A1T4L5C9_9BACT</name>
<dbReference type="PROSITE" id="PS51733">
    <property type="entry name" value="BPL_LPL_CATALYTIC"/>
    <property type="match status" value="1"/>
</dbReference>
<evidence type="ECO:0000259" key="1">
    <source>
        <dbReference type="PROSITE" id="PS51733"/>
    </source>
</evidence>
<dbReference type="AlphaFoldDB" id="A0A1T4L5C9"/>
<organism evidence="2 3">
    <name type="scientific">Trichlorobacter thiogenes</name>
    <dbReference type="NCBI Taxonomy" id="115783"/>
    <lineage>
        <taxon>Bacteria</taxon>
        <taxon>Pseudomonadati</taxon>
        <taxon>Thermodesulfobacteriota</taxon>
        <taxon>Desulfuromonadia</taxon>
        <taxon>Geobacterales</taxon>
        <taxon>Geobacteraceae</taxon>
        <taxon>Trichlorobacter</taxon>
    </lineage>
</organism>
<evidence type="ECO:0000313" key="3">
    <source>
        <dbReference type="Proteomes" id="UP000190102"/>
    </source>
</evidence>
<dbReference type="Proteomes" id="UP000190102">
    <property type="component" value="Unassembled WGS sequence"/>
</dbReference>
<feature type="domain" description="BPL/LPL catalytic" evidence="1">
    <location>
        <begin position="38"/>
        <end position="242"/>
    </location>
</feature>
<reference evidence="3" key="1">
    <citation type="submission" date="2017-02" db="EMBL/GenBank/DDBJ databases">
        <authorList>
            <person name="Varghese N."/>
            <person name="Submissions S."/>
        </authorList>
    </citation>
    <scope>NUCLEOTIDE SEQUENCE [LARGE SCALE GENOMIC DNA]</scope>
    <source>
        <strain evidence="3">ATCC BAA-34</strain>
    </source>
</reference>
<dbReference type="GO" id="GO:0016874">
    <property type="term" value="F:ligase activity"/>
    <property type="evidence" value="ECO:0007669"/>
    <property type="project" value="UniProtKB-KW"/>
</dbReference>
<keyword evidence="2" id="KW-0436">Ligase</keyword>
<dbReference type="OrthoDB" id="9787898at2"/>
<evidence type="ECO:0000313" key="2">
    <source>
        <dbReference type="EMBL" id="SJZ49848.1"/>
    </source>
</evidence>
<accession>A0A1T4L5C9</accession>